<dbReference type="InterPro" id="IPR012340">
    <property type="entry name" value="NA-bd_OB-fold"/>
</dbReference>
<dbReference type="PROSITE" id="PS50160">
    <property type="entry name" value="DNA_LIGASE_A3"/>
    <property type="match status" value="1"/>
</dbReference>
<keyword evidence="9 13" id="KW-0233">DNA recombination</keyword>
<dbReference type="InterPro" id="IPR012308">
    <property type="entry name" value="DNA_ligase_ATP-dep_N"/>
</dbReference>
<dbReference type="Pfam" id="PF01068">
    <property type="entry name" value="DNA_ligase_A_M"/>
    <property type="match status" value="1"/>
</dbReference>
<comment type="catalytic activity">
    <reaction evidence="12 13">
        <text>ATP + (deoxyribonucleotide)n-3'-hydroxyl + 5'-phospho-(deoxyribonucleotide)m = (deoxyribonucleotide)n+m + AMP + diphosphate.</text>
        <dbReference type="EC" id="6.5.1.1"/>
    </reaction>
</comment>
<dbReference type="CDD" id="cd07901">
    <property type="entry name" value="Adenylation_DNA_ligase_Arch_LigB"/>
    <property type="match status" value="1"/>
</dbReference>
<comment type="caution">
    <text evidence="16">The sequence shown here is derived from an EMBL/GenBank/DDBJ whole genome shotgun (WGS) entry which is preliminary data.</text>
</comment>
<evidence type="ECO:0000259" key="15">
    <source>
        <dbReference type="PROSITE" id="PS50160"/>
    </source>
</evidence>
<dbReference type="InterPro" id="IPR050191">
    <property type="entry name" value="ATP-dep_DNA_ligase"/>
</dbReference>
<dbReference type="Proteomes" id="UP001501490">
    <property type="component" value="Unassembled WGS sequence"/>
</dbReference>
<evidence type="ECO:0000256" key="5">
    <source>
        <dbReference type="ARBA" id="ARBA00022741"/>
    </source>
</evidence>
<dbReference type="PANTHER" id="PTHR45674">
    <property type="entry name" value="DNA LIGASE 1/3 FAMILY MEMBER"/>
    <property type="match status" value="1"/>
</dbReference>
<dbReference type="RefSeq" id="WP_344804432.1">
    <property type="nucleotide sequence ID" value="NZ_BAABAB010000015.1"/>
</dbReference>
<dbReference type="InterPro" id="IPR016059">
    <property type="entry name" value="DNA_ligase_ATP-dep_CS"/>
</dbReference>
<sequence>MVLLERLAETSRAVAGIRSRNAKRDLLADALAEAGPDDIEIVVSYLGGSLRQRRTGVGWRSLQDLPPPAERAGLEVVEVDAAFEAMAGLSGAGSAAARTSAVTALFARATRPEQEFLAALVFGELRQGALDALVQEGLAKAYEVPAATVRRAAMLLSSTTAAARILLAEGAAGLDAVGLSVGTGVQPMLAASAQTPAEALTRTGLPAVVDHKLDGIRIQVHRDGDAVRVFTRSLDEITERLPEVVAAVRSLPARRLVLDGEVLAVRADGRPEKFQVIASRTATSADVPAVSEAMPLRPFFFDLLHVDGRDLLTVPLSQRIAEMSARLPPELVVPRAVTSTEAEAEEVFAAAVRDGYEGVVVKALTSGYAAGRRDPAWVKVKPRHTFDLVVTAVEWGHGRRQGWLSNLHLAAPDAESGELVMLGKTFKGMTDEMLAWQTKEFLALEQRRTAHVVYVRPSMVVEIACDGLQNSVRYPGGVALRFARVLRYRPDKPATEADTLQTVKALAVG</sequence>
<evidence type="ECO:0000256" key="13">
    <source>
        <dbReference type="RuleBase" id="RU000617"/>
    </source>
</evidence>
<keyword evidence="10 13" id="KW-0234">DNA repair</keyword>
<dbReference type="GO" id="GO:0016874">
    <property type="term" value="F:ligase activity"/>
    <property type="evidence" value="ECO:0007669"/>
    <property type="project" value="UniProtKB-KW"/>
</dbReference>
<dbReference type="EC" id="6.5.1.1" evidence="13"/>
<evidence type="ECO:0000256" key="6">
    <source>
        <dbReference type="ARBA" id="ARBA00022763"/>
    </source>
</evidence>
<gene>
    <name evidence="16" type="ORF">GCM10022236_22400</name>
</gene>
<evidence type="ECO:0000256" key="2">
    <source>
        <dbReference type="ARBA" id="ARBA00022618"/>
    </source>
</evidence>
<dbReference type="InterPro" id="IPR036599">
    <property type="entry name" value="DNA_ligase_N_sf"/>
</dbReference>
<dbReference type="Gene3D" id="1.10.3260.10">
    <property type="entry name" value="DNA ligase, ATP-dependent, N-terminal domain"/>
    <property type="match status" value="1"/>
</dbReference>
<evidence type="ECO:0000256" key="4">
    <source>
        <dbReference type="ARBA" id="ARBA00022723"/>
    </source>
</evidence>
<keyword evidence="1 13" id="KW-0436">Ligase</keyword>
<keyword evidence="2" id="KW-0132">Cell division</keyword>
<feature type="domain" description="ATP-dependent DNA ligase family profile" evidence="15">
    <location>
        <begin position="299"/>
        <end position="413"/>
    </location>
</feature>
<dbReference type="PROSITE" id="PS00697">
    <property type="entry name" value="DNA_LIGASE_A1"/>
    <property type="match status" value="1"/>
</dbReference>
<dbReference type="NCBIfam" id="TIGR00574">
    <property type="entry name" value="dnl1"/>
    <property type="match status" value="1"/>
</dbReference>
<dbReference type="Pfam" id="PF04675">
    <property type="entry name" value="DNA_ligase_A_N"/>
    <property type="match status" value="1"/>
</dbReference>
<evidence type="ECO:0000256" key="8">
    <source>
        <dbReference type="ARBA" id="ARBA00022842"/>
    </source>
</evidence>
<evidence type="ECO:0000256" key="12">
    <source>
        <dbReference type="ARBA" id="ARBA00034003"/>
    </source>
</evidence>
<evidence type="ECO:0000256" key="14">
    <source>
        <dbReference type="RuleBase" id="RU004196"/>
    </source>
</evidence>
<keyword evidence="4" id="KW-0479">Metal-binding</keyword>
<keyword evidence="5 13" id="KW-0547">Nucleotide-binding</keyword>
<keyword evidence="3" id="KW-0235">DNA replication</keyword>
<keyword evidence="11" id="KW-0131">Cell cycle</keyword>
<evidence type="ECO:0000313" key="17">
    <source>
        <dbReference type="Proteomes" id="UP001501490"/>
    </source>
</evidence>
<keyword evidence="7 13" id="KW-0067">ATP-binding</keyword>
<comment type="similarity">
    <text evidence="14">Belongs to the ATP-dependent DNA ligase family.</text>
</comment>
<evidence type="ECO:0000256" key="3">
    <source>
        <dbReference type="ARBA" id="ARBA00022705"/>
    </source>
</evidence>
<evidence type="ECO:0000313" key="16">
    <source>
        <dbReference type="EMBL" id="GAA3619691.1"/>
    </source>
</evidence>
<dbReference type="Gene3D" id="3.30.470.30">
    <property type="entry name" value="DNA ligase/mRNA capping enzyme"/>
    <property type="match status" value="1"/>
</dbReference>
<dbReference type="Pfam" id="PF04679">
    <property type="entry name" value="DNA_ligase_A_C"/>
    <property type="match status" value="1"/>
</dbReference>
<keyword evidence="6 13" id="KW-0227">DNA damage</keyword>
<dbReference type="InterPro" id="IPR000977">
    <property type="entry name" value="DNA_ligase_ATP-dep"/>
</dbReference>
<dbReference type="SUPFAM" id="SSF117018">
    <property type="entry name" value="ATP-dependent DNA ligase DNA-binding domain"/>
    <property type="match status" value="1"/>
</dbReference>
<evidence type="ECO:0000256" key="7">
    <source>
        <dbReference type="ARBA" id="ARBA00022840"/>
    </source>
</evidence>
<dbReference type="SUPFAM" id="SSF50249">
    <property type="entry name" value="Nucleic acid-binding proteins"/>
    <property type="match status" value="1"/>
</dbReference>
<proteinExistence type="inferred from homology"/>
<evidence type="ECO:0000256" key="11">
    <source>
        <dbReference type="ARBA" id="ARBA00023306"/>
    </source>
</evidence>
<organism evidence="16 17">
    <name type="scientific">Microlunatus ginsengisoli</name>
    <dbReference type="NCBI Taxonomy" id="363863"/>
    <lineage>
        <taxon>Bacteria</taxon>
        <taxon>Bacillati</taxon>
        <taxon>Actinomycetota</taxon>
        <taxon>Actinomycetes</taxon>
        <taxon>Propionibacteriales</taxon>
        <taxon>Propionibacteriaceae</taxon>
        <taxon>Microlunatus</taxon>
    </lineage>
</organism>
<evidence type="ECO:0000256" key="1">
    <source>
        <dbReference type="ARBA" id="ARBA00022598"/>
    </source>
</evidence>
<keyword evidence="17" id="KW-1185">Reference proteome</keyword>
<dbReference type="EMBL" id="BAABAB010000015">
    <property type="protein sequence ID" value="GAA3619691.1"/>
    <property type="molecule type" value="Genomic_DNA"/>
</dbReference>
<name>A0ABP6ZU64_9ACTN</name>
<dbReference type="Gene3D" id="2.40.50.140">
    <property type="entry name" value="Nucleic acid-binding proteins"/>
    <property type="match status" value="1"/>
</dbReference>
<evidence type="ECO:0000256" key="9">
    <source>
        <dbReference type="ARBA" id="ARBA00023172"/>
    </source>
</evidence>
<dbReference type="InterPro" id="IPR012310">
    <property type="entry name" value="DNA_ligase_ATP-dep_cent"/>
</dbReference>
<dbReference type="SUPFAM" id="SSF56091">
    <property type="entry name" value="DNA ligase/mRNA capping enzyme, catalytic domain"/>
    <property type="match status" value="1"/>
</dbReference>
<evidence type="ECO:0000256" key="10">
    <source>
        <dbReference type="ARBA" id="ARBA00023204"/>
    </source>
</evidence>
<accession>A0ABP6ZU64</accession>
<keyword evidence="8" id="KW-0460">Magnesium</keyword>
<protein>
    <recommendedName>
        <fullName evidence="13">DNA ligase</fullName>
        <ecNumber evidence="13">6.5.1.1</ecNumber>
    </recommendedName>
</protein>
<dbReference type="PANTHER" id="PTHR45674:SF13">
    <property type="entry name" value="DNA LIGASE-RELATED"/>
    <property type="match status" value="1"/>
</dbReference>
<reference evidence="17" key="1">
    <citation type="journal article" date="2019" name="Int. J. Syst. Evol. Microbiol.">
        <title>The Global Catalogue of Microorganisms (GCM) 10K type strain sequencing project: providing services to taxonomists for standard genome sequencing and annotation.</title>
        <authorList>
            <consortium name="The Broad Institute Genomics Platform"/>
            <consortium name="The Broad Institute Genome Sequencing Center for Infectious Disease"/>
            <person name="Wu L."/>
            <person name="Ma J."/>
        </authorList>
    </citation>
    <scope>NUCLEOTIDE SEQUENCE [LARGE SCALE GENOMIC DNA]</scope>
    <source>
        <strain evidence="17">JCM 16929</strain>
    </source>
</reference>
<dbReference type="NCBIfam" id="NF002868">
    <property type="entry name" value="PRK03180.1"/>
    <property type="match status" value="1"/>
</dbReference>
<dbReference type="InterPro" id="IPR012309">
    <property type="entry name" value="DNA_ligase_ATP-dep_C"/>
</dbReference>